<name>A0A922E796_CARIL</name>
<dbReference type="Proteomes" id="UP000811246">
    <property type="component" value="Chromosome 8"/>
</dbReference>
<reference evidence="8" key="1">
    <citation type="submission" date="2021-01" db="EMBL/GenBank/DDBJ databases">
        <authorList>
            <person name="Lovell J.T."/>
            <person name="Bentley N."/>
            <person name="Bhattarai G."/>
            <person name="Jenkins J.W."/>
            <person name="Sreedasyam A."/>
            <person name="Alarcon Y."/>
            <person name="Bock C."/>
            <person name="Boston L."/>
            <person name="Carlson J."/>
            <person name="Cervantes K."/>
            <person name="Clermont K."/>
            <person name="Krom N."/>
            <person name="Kubenka K."/>
            <person name="Mamidi S."/>
            <person name="Mattison C."/>
            <person name="Monteros M."/>
            <person name="Pisani C."/>
            <person name="Plott C."/>
            <person name="Rajasekar S."/>
            <person name="Rhein H.S."/>
            <person name="Rohla C."/>
            <person name="Song M."/>
            <person name="Hilaire R.S."/>
            <person name="Shu S."/>
            <person name="Wells L."/>
            <person name="Wang X."/>
            <person name="Webber J."/>
            <person name="Heerema R.J."/>
            <person name="Klein P."/>
            <person name="Conner P."/>
            <person name="Grauke L."/>
            <person name="Grimwood J."/>
            <person name="Schmutz J."/>
            <person name="Randall J.J."/>
        </authorList>
    </citation>
    <scope>NUCLEOTIDE SEQUENCE</scope>
    <source>
        <tissue evidence="8">Leaf</tissue>
    </source>
</reference>
<dbReference type="PANTHER" id="PTHR31429:SF38">
    <property type="entry name" value="WRKY TRANSCRIPTION FACTOR 40-RELATED"/>
    <property type="match status" value="1"/>
</dbReference>
<proteinExistence type="predicted"/>
<dbReference type="GO" id="GO:0005634">
    <property type="term" value="C:nucleus"/>
    <property type="evidence" value="ECO:0007669"/>
    <property type="project" value="UniProtKB-SubCell"/>
</dbReference>
<evidence type="ECO:0000313" key="9">
    <source>
        <dbReference type="Proteomes" id="UP000811246"/>
    </source>
</evidence>
<evidence type="ECO:0000256" key="4">
    <source>
        <dbReference type="ARBA" id="ARBA00023163"/>
    </source>
</evidence>
<accession>A0A922E796</accession>
<evidence type="ECO:0000256" key="6">
    <source>
        <dbReference type="SAM" id="Coils"/>
    </source>
</evidence>
<feature type="domain" description="WRKY" evidence="7">
    <location>
        <begin position="99"/>
        <end position="166"/>
    </location>
</feature>
<evidence type="ECO:0000259" key="7">
    <source>
        <dbReference type="PROSITE" id="PS50811"/>
    </source>
</evidence>
<evidence type="ECO:0000256" key="3">
    <source>
        <dbReference type="ARBA" id="ARBA00023125"/>
    </source>
</evidence>
<keyword evidence="2" id="KW-0805">Transcription regulation</keyword>
<evidence type="ECO:0000256" key="5">
    <source>
        <dbReference type="ARBA" id="ARBA00023242"/>
    </source>
</evidence>
<dbReference type="InterPro" id="IPR036576">
    <property type="entry name" value="WRKY_dom_sf"/>
</dbReference>
<dbReference type="SUPFAM" id="SSF118290">
    <property type="entry name" value="WRKY DNA-binding domain"/>
    <property type="match status" value="1"/>
</dbReference>
<gene>
    <name evidence="8" type="ORF">I3842_08G006200</name>
</gene>
<dbReference type="Pfam" id="PF03106">
    <property type="entry name" value="WRKY"/>
    <property type="match status" value="1"/>
</dbReference>
<dbReference type="GO" id="GO:0003700">
    <property type="term" value="F:DNA-binding transcription factor activity"/>
    <property type="evidence" value="ECO:0007669"/>
    <property type="project" value="InterPro"/>
</dbReference>
<dbReference type="OrthoDB" id="1931489at2759"/>
<keyword evidence="3" id="KW-0238">DNA-binding</keyword>
<feature type="coiled-coil region" evidence="6">
    <location>
        <begin position="20"/>
        <end position="54"/>
    </location>
</feature>
<dbReference type="SMART" id="SM00774">
    <property type="entry name" value="WRKY"/>
    <property type="match status" value="1"/>
</dbReference>
<dbReference type="InterPro" id="IPR044810">
    <property type="entry name" value="WRKY_plant"/>
</dbReference>
<dbReference type="GO" id="GO:0043565">
    <property type="term" value="F:sequence-specific DNA binding"/>
    <property type="evidence" value="ECO:0007669"/>
    <property type="project" value="InterPro"/>
</dbReference>
<evidence type="ECO:0000313" key="8">
    <source>
        <dbReference type="EMBL" id="KAG6698143.1"/>
    </source>
</evidence>
<dbReference type="EMBL" id="CM031832">
    <property type="protein sequence ID" value="KAG6698143.1"/>
    <property type="molecule type" value="Genomic_DNA"/>
</dbReference>
<dbReference type="PANTHER" id="PTHR31429">
    <property type="entry name" value="WRKY TRANSCRIPTION FACTOR 36-RELATED"/>
    <property type="match status" value="1"/>
</dbReference>
<evidence type="ECO:0000256" key="1">
    <source>
        <dbReference type="ARBA" id="ARBA00004123"/>
    </source>
</evidence>
<keyword evidence="5" id="KW-0539">Nucleus</keyword>
<sequence length="277" mass="31101">MNMEAHTSCNEKVKTLRAGLESLRKENETLRFKLEAMNRKCNILQVQLQEKKAQKLGVIDLTESRSNSEITSCKRARIELQVPTSNKTSRILVRTDSTDNSQVVKDGYQWRKYGQKVTKDNPSPRAYFRCSMAPAGCPVKKKVQRCVEDQSFLVATYDGEHNHDANYHVPALRDSLSSSDDEVLPKAGSVANIIYPPYPVENHSFEPSIALDLSLSGPNEKSRRNDHIVENKLHNNNCNVNIEEYVASFTKDPSFTAALAAAVARSMTHPQPKPSKI</sequence>
<dbReference type="Gene3D" id="2.20.25.80">
    <property type="entry name" value="WRKY domain"/>
    <property type="match status" value="1"/>
</dbReference>
<comment type="caution">
    <text evidence="8">The sequence shown here is derived from an EMBL/GenBank/DDBJ whole genome shotgun (WGS) entry which is preliminary data.</text>
</comment>
<keyword evidence="4" id="KW-0804">Transcription</keyword>
<evidence type="ECO:0000256" key="2">
    <source>
        <dbReference type="ARBA" id="ARBA00023015"/>
    </source>
</evidence>
<comment type="subcellular location">
    <subcellularLocation>
        <location evidence="1">Nucleus</location>
    </subcellularLocation>
</comment>
<dbReference type="InterPro" id="IPR003657">
    <property type="entry name" value="WRKY_dom"/>
</dbReference>
<dbReference type="AlphaFoldDB" id="A0A922E796"/>
<organism evidence="8 9">
    <name type="scientific">Carya illinoinensis</name>
    <name type="common">Pecan</name>
    <dbReference type="NCBI Taxonomy" id="32201"/>
    <lineage>
        <taxon>Eukaryota</taxon>
        <taxon>Viridiplantae</taxon>
        <taxon>Streptophyta</taxon>
        <taxon>Embryophyta</taxon>
        <taxon>Tracheophyta</taxon>
        <taxon>Spermatophyta</taxon>
        <taxon>Magnoliopsida</taxon>
        <taxon>eudicotyledons</taxon>
        <taxon>Gunneridae</taxon>
        <taxon>Pentapetalae</taxon>
        <taxon>rosids</taxon>
        <taxon>fabids</taxon>
        <taxon>Fagales</taxon>
        <taxon>Juglandaceae</taxon>
        <taxon>Carya</taxon>
    </lineage>
</organism>
<protein>
    <recommendedName>
        <fullName evidence="7">WRKY domain-containing protein</fullName>
    </recommendedName>
</protein>
<keyword evidence="6" id="KW-0175">Coiled coil</keyword>
<dbReference type="PROSITE" id="PS50811">
    <property type="entry name" value="WRKY"/>
    <property type="match status" value="1"/>
</dbReference>